<dbReference type="AlphaFoldDB" id="A0A345UB30"/>
<dbReference type="SUPFAM" id="SSF74731">
    <property type="entry name" value="Ribosomal protein L20"/>
    <property type="match status" value="1"/>
</dbReference>
<dbReference type="GO" id="GO:0005840">
    <property type="term" value="C:ribosome"/>
    <property type="evidence" value="ECO:0007669"/>
    <property type="project" value="UniProtKB-KW"/>
</dbReference>
<dbReference type="GeneID" id="37624414"/>
<dbReference type="EMBL" id="MH396017">
    <property type="protein sequence ID" value="AXI97666.1"/>
    <property type="molecule type" value="Genomic_DNA"/>
</dbReference>
<dbReference type="RefSeq" id="YP_009511789.1">
    <property type="nucleotide sequence ID" value="NC_039146.1"/>
</dbReference>
<keyword evidence="1" id="KW-0496">Mitochondrion</keyword>
<evidence type="ECO:0000313" key="1">
    <source>
        <dbReference type="EMBL" id="AXI97666.1"/>
    </source>
</evidence>
<proteinExistence type="predicted"/>
<sequence length="81" mass="9752">MKKDLLKTKSRINKKRVFRKKNINNIQLLTFRYNLFNFFLSAENIIFNKKVLAELISTETGVIFSLLQWNLCFYSKINWDS</sequence>
<gene>
    <name evidence="1" type="primary">rpl20</name>
</gene>
<keyword evidence="1" id="KW-0687">Ribonucleoprotein</keyword>
<geneLocation type="mitochondrion" evidence="1"/>
<protein>
    <submittedName>
        <fullName evidence="1">Ribosomal protein L20</fullName>
    </submittedName>
</protein>
<organism evidence="1">
    <name type="scientific">Gracilaria caudata</name>
    <dbReference type="NCBI Taxonomy" id="2572395"/>
    <lineage>
        <taxon>Eukaryota</taxon>
        <taxon>Rhodophyta</taxon>
        <taxon>Florideophyceae</taxon>
        <taxon>Rhodymeniophycidae</taxon>
        <taxon>Gracilariales</taxon>
        <taxon>Gracilariaceae</taxon>
        <taxon>Gracilaria</taxon>
    </lineage>
</organism>
<dbReference type="InterPro" id="IPR035566">
    <property type="entry name" value="Ribosomal_protein_bL20_C"/>
</dbReference>
<accession>A0A345UB30</accession>
<keyword evidence="1" id="KW-0689">Ribosomal protein</keyword>
<name>A0A345UB30_9FLOR</name>
<reference evidence="1" key="1">
    <citation type="submission" date="2018-05" db="EMBL/GenBank/DDBJ databases">
        <title>Organellar genomes of Gracilariaceae.</title>
        <authorList>
            <person name="Iha C."/>
            <person name="Oliveira M.C."/>
        </authorList>
    </citation>
    <scope>NUCLEOTIDE SEQUENCE</scope>
</reference>